<feature type="domain" description="DUF4132" evidence="1">
    <location>
        <begin position="448"/>
        <end position="611"/>
    </location>
</feature>
<dbReference type="Pfam" id="PF24879">
    <property type="entry name" value="DUF7737"/>
    <property type="match status" value="1"/>
</dbReference>
<evidence type="ECO:0000259" key="1">
    <source>
        <dbReference type="Pfam" id="PF13569"/>
    </source>
</evidence>
<reference evidence="5" key="1">
    <citation type="journal article" date="2019" name="Int. J. Syst. Evol. Microbiol.">
        <title>The Global Catalogue of Microorganisms (GCM) 10K type strain sequencing project: providing services to taxonomists for standard genome sequencing and annotation.</title>
        <authorList>
            <consortium name="The Broad Institute Genomics Platform"/>
            <consortium name="The Broad Institute Genome Sequencing Center for Infectious Disease"/>
            <person name="Wu L."/>
            <person name="Ma J."/>
        </authorList>
    </citation>
    <scope>NUCLEOTIDE SEQUENCE [LARGE SCALE GENOMIC DNA]</scope>
    <source>
        <strain evidence="5">JCM 3272</strain>
    </source>
</reference>
<dbReference type="InterPro" id="IPR056639">
    <property type="entry name" value="DUF7737"/>
</dbReference>
<evidence type="ECO:0008006" key="6">
    <source>
        <dbReference type="Google" id="ProtNLM"/>
    </source>
</evidence>
<dbReference type="Proteomes" id="UP001501444">
    <property type="component" value="Unassembled WGS sequence"/>
</dbReference>
<comment type="caution">
    <text evidence="4">The sequence shown here is derived from an EMBL/GenBank/DDBJ whole genome shotgun (WGS) entry which is preliminary data.</text>
</comment>
<evidence type="ECO:0000313" key="4">
    <source>
        <dbReference type="EMBL" id="GAA2385355.1"/>
    </source>
</evidence>
<organism evidence="4 5">
    <name type="scientific">Dactylosporangium salmoneum</name>
    <dbReference type="NCBI Taxonomy" id="53361"/>
    <lineage>
        <taxon>Bacteria</taxon>
        <taxon>Bacillati</taxon>
        <taxon>Actinomycetota</taxon>
        <taxon>Actinomycetes</taxon>
        <taxon>Micromonosporales</taxon>
        <taxon>Micromonosporaceae</taxon>
        <taxon>Dactylosporangium</taxon>
    </lineage>
</organism>
<keyword evidence="5" id="KW-1185">Reference proteome</keyword>
<feature type="domain" description="DUF7737" evidence="3">
    <location>
        <begin position="699"/>
        <end position="801"/>
    </location>
</feature>
<feature type="domain" description="DUF5724" evidence="2">
    <location>
        <begin position="346"/>
        <end position="412"/>
    </location>
</feature>
<protein>
    <recommendedName>
        <fullName evidence="6">DUF4132 domain-containing protein</fullName>
    </recommendedName>
</protein>
<sequence>MTLNVPVVYLAAVADERAALEGLVARAAELTDRDALRDLAREIRGRLEAGNEIHRTGGHLRSAVRDLVATLDEIYERAFPAPPGAGLATLLDNPWPDEGRLERIGRLEDRAEEAIEAGDVPLLRLLLDNPFRPINRDVAGRALAALLAAGALDAATVERAFAADRFLWRGAEAAGPPLTGVVRDVADELFWRGDGPSLLRPRGLRFVRRAVERAAAEPGTAELFATAELTPAEMDELVAWLGGRTEAEVEALFLRRLPLGDAAPLLPLLGLAAAEPLLRLCRPGPRDADAGPRRYDLAEIRAAAAAAGEDGTRRALRLFPSEAVSAALGLDRAAVEKRVKHNALEGIAAYGLLPLAAGETVVDRYLALRDVAKRGVKLGPNRRHSQAAAVDAALDHLAQVAGYPDAGRLEWECEAGLVEGPVERRIGAYAVAVRADGTDAVIEVVRGGKRLRAVPPEVRKHEDYPLLREHQERLREQARRMRAGLIERLVATGGTLAPDELARLRRLPSGAAMLPGLLWLDRAGAVGLLDDVDTAGPVTAVHPWHLFERDLLAHWQAEIVARRIRQPVKQAFRELYVPTPAERAAGTRSARFAGHRVDGKVAGRLLSARGWRLRDAYDTHQATRPAGPGLTAALACEFHGYFGMGDVVLGEVTLLAGGAAVALDEAPPIAFSEVMRDLDLVASVAGTDPGGYASPLLAHSRAQLLGALVRDLGLDWVAVEGTTAVVRGSRATYRVHLNSGSIHVEPGGYLCVVPEAFGARPHARLFLPFADDDPGTSVVLSKILLLADDERITDRTILAQLERLSPS</sequence>
<evidence type="ECO:0000313" key="5">
    <source>
        <dbReference type="Proteomes" id="UP001501444"/>
    </source>
</evidence>
<dbReference type="Pfam" id="PF13569">
    <property type="entry name" value="DUF4132"/>
    <property type="match status" value="1"/>
</dbReference>
<gene>
    <name evidence="4" type="ORF">GCM10010170_095290</name>
</gene>
<accession>A0ABP5UR50</accession>
<dbReference type="InterPro" id="IPR043782">
    <property type="entry name" value="DUF5724"/>
</dbReference>
<dbReference type="EMBL" id="BAAARV010000096">
    <property type="protein sequence ID" value="GAA2385355.1"/>
    <property type="molecule type" value="Genomic_DNA"/>
</dbReference>
<name>A0ABP5UR50_9ACTN</name>
<proteinExistence type="predicted"/>
<evidence type="ECO:0000259" key="3">
    <source>
        <dbReference type="Pfam" id="PF24879"/>
    </source>
</evidence>
<dbReference type="InterPro" id="IPR025406">
    <property type="entry name" value="DUF4132"/>
</dbReference>
<evidence type="ECO:0000259" key="2">
    <source>
        <dbReference type="Pfam" id="PF18991"/>
    </source>
</evidence>
<dbReference type="Pfam" id="PF18991">
    <property type="entry name" value="DUF5724"/>
    <property type="match status" value="1"/>
</dbReference>
<dbReference type="RefSeq" id="WP_344619328.1">
    <property type="nucleotide sequence ID" value="NZ_BAAARV010000096.1"/>
</dbReference>